<feature type="region of interest" description="Disordered" evidence="8">
    <location>
        <begin position="1524"/>
        <end position="1786"/>
    </location>
</feature>
<feature type="compositionally biased region" description="Basic and acidic residues" evidence="8">
    <location>
        <begin position="1134"/>
        <end position="1149"/>
    </location>
</feature>
<feature type="compositionally biased region" description="Basic and acidic residues" evidence="8">
    <location>
        <begin position="302"/>
        <end position="315"/>
    </location>
</feature>
<feature type="region of interest" description="Disordered" evidence="8">
    <location>
        <begin position="572"/>
        <end position="632"/>
    </location>
</feature>
<feature type="compositionally biased region" description="Basic and acidic residues" evidence="8">
    <location>
        <begin position="1574"/>
        <end position="1592"/>
    </location>
</feature>
<feature type="compositionally biased region" description="Basic and acidic residues" evidence="8">
    <location>
        <begin position="1218"/>
        <end position="1231"/>
    </location>
</feature>
<feature type="compositionally biased region" description="Basic and acidic residues" evidence="8">
    <location>
        <begin position="1009"/>
        <end position="1022"/>
    </location>
</feature>
<evidence type="ECO:0000259" key="9">
    <source>
        <dbReference type="Pfam" id="PF08377"/>
    </source>
</evidence>
<accession>A0ABM3DPG7</accession>
<feature type="compositionally biased region" description="Basic and acidic residues" evidence="8">
    <location>
        <begin position="367"/>
        <end position="381"/>
    </location>
</feature>
<feature type="compositionally biased region" description="Basic and acidic residues" evidence="8">
    <location>
        <begin position="786"/>
        <end position="798"/>
    </location>
</feature>
<feature type="region of interest" description="Disordered" evidence="8">
    <location>
        <begin position="484"/>
        <end position="508"/>
    </location>
</feature>
<keyword evidence="10" id="KW-1185">Reference proteome</keyword>
<feature type="domain" description="MAP2/Tau projection" evidence="9">
    <location>
        <begin position="361"/>
        <end position="722"/>
    </location>
</feature>
<feature type="region of interest" description="Disordered" evidence="8">
    <location>
        <begin position="1414"/>
        <end position="1503"/>
    </location>
</feature>
<proteinExistence type="predicted"/>
<keyword evidence="3" id="KW-0597">Phosphoprotein</keyword>
<dbReference type="PANTHER" id="PTHR11501">
    <property type="entry name" value="MICROTUBULE-ASSOCIATED PROTEIN"/>
    <property type="match status" value="1"/>
</dbReference>
<feature type="compositionally biased region" description="Basic and acidic residues" evidence="8">
    <location>
        <begin position="740"/>
        <end position="763"/>
    </location>
</feature>
<dbReference type="PROSITE" id="PS51491">
    <property type="entry name" value="TAU_MAP_2"/>
    <property type="match status" value="4"/>
</dbReference>
<evidence type="ECO:0000256" key="6">
    <source>
        <dbReference type="ARBA" id="ARBA00023212"/>
    </source>
</evidence>
<feature type="compositionally biased region" description="Basic and acidic residues" evidence="8">
    <location>
        <begin position="1"/>
        <end position="10"/>
    </location>
</feature>
<feature type="compositionally biased region" description="Basic and acidic residues" evidence="8">
    <location>
        <begin position="1093"/>
        <end position="1106"/>
    </location>
</feature>
<feature type="compositionally biased region" description="Polar residues" evidence="8">
    <location>
        <begin position="592"/>
        <end position="602"/>
    </location>
</feature>
<feature type="compositionally biased region" description="Basic and acidic residues" evidence="8">
    <location>
        <begin position="1306"/>
        <end position="1333"/>
    </location>
</feature>
<feature type="compositionally biased region" description="Low complexity" evidence="8">
    <location>
        <begin position="1703"/>
        <end position="1713"/>
    </location>
</feature>
<feature type="compositionally biased region" description="Pro residues" evidence="8">
    <location>
        <begin position="1952"/>
        <end position="1961"/>
    </location>
</feature>
<feature type="compositionally biased region" description="Basic and acidic residues" evidence="8">
    <location>
        <begin position="1051"/>
        <end position="1064"/>
    </location>
</feature>
<name>A0ABM3DPG7_SALSA</name>
<dbReference type="Pfam" id="PF00418">
    <property type="entry name" value="Tubulin-binding"/>
    <property type="match status" value="4"/>
</dbReference>
<organism evidence="10 11">
    <name type="scientific">Salmo salar</name>
    <name type="common">Atlantic salmon</name>
    <dbReference type="NCBI Taxonomy" id="8030"/>
    <lineage>
        <taxon>Eukaryota</taxon>
        <taxon>Metazoa</taxon>
        <taxon>Chordata</taxon>
        <taxon>Craniata</taxon>
        <taxon>Vertebrata</taxon>
        <taxon>Euteleostomi</taxon>
        <taxon>Actinopterygii</taxon>
        <taxon>Neopterygii</taxon>
        <taxon>Teleostei</taxon>
        <taxon>Protacanthopterygii</taxon>
        <taxon>Salmoniformes</taxon>
        <taxon>Salmonidae</taxon>
        <taxon>Salmoninae</taxon>
        <taxon>Salmo</taxon>
    </lineage>
</organism>
<dbReference type="InterPro" id="IPR027324">
    <property type="entry name" value="MAP2/MAP4/Tau"/>
</dbReference>
<dbReference type="InterPro" id="IPR013588">
    <property type="entry name" value="MAP2_projctn"/>
</dbReference>
<evidence type="ECO:0000313" key="11">
    <source>
        <dbReference type="RefSeq" id="XP_045560696.1"/>
    </source>
</evidence>
<dbReference type="Pfam" id="PF08377">
    <property type="entry name" value="MAP2_projctn"/>
    <property type="match status" value="2"/>
</dbReference>
<dbReference type="PANTHER" id="PTHR11501:SF15">
    <property type="entry name" value="MICROTUBULE-ASSOCIATED PROTEIN 2"/>
    <property type="match status" value="1"/>
</dbReference>
<evidence type="ECO:0000256" key="3">
    <source>
        <dbReference type="ARBA" id="ARBA00022553"/>
    </source>
</evidence>
<dbReference type="GeneID" id="106582286"/>
<feature type="compositionally biased region" description="Polar residues" evidence="8">
    <location>
        <begin position="996"/>
        <end position="1007"/>
    </location>
</feature>
<feature type="compositionally biased region" description="Polar residues" evidence="8">
    <location>
        <begin position="316"/>
        <end position="327"/>
    </location>
</feature>
<feature type="compositionally biased region" description="Low complexity" evidence="8">
    <location>
        <begin position="1774"/>
        <end position="1784"/>
    </location>
</feature>
<feature type="region of interest" description="Disordered" evidence="8">
    <location>
        <begin position="89"/>
        <end position="131"/>
    </location>
</feature>
<dbReference type="Proteomes" id="UP001652741">
    <property type="component" value="Chromosome ssa21"/>
</dbReference>
<keyword evidence="6 7" id="KW-0206">Cytoskeleton</keyword>
<feature type="compositionally biased region" description="Polar residues" evidence="8">
    <location>
        <begin position="391"/>
        <end position="402"/>
    </location>
</feature>
<feature type="compositionally biased region" description="Acidic residues" evidence="8">
    <location>
        <begin position="1334"/>
        <end position="1347"/>
    </location>
</feature>
<evidence type="ECO:0000256" key="4">
    <source>
        <dbReference type="ARBA" id="ARBA00022701"/>
    </source>
</evidence>
<evidence type="ECO:0000256" key="8">
    <source>
        <dbReference type="SAM" id="MobiDB-lite"/>
    </source>
</evidence>
<evidence type="ECO:0000256" key="5">
    <source>
        <dbReference type="ARBA" id="ARBA00022737"/>
    </source>
</evidence>
<feature type="compositionally biased region" description="Low complexity" evidence="8">
    <location>
        <begin position="1078"/>
        <end position="1090"/>
    </location>
</feature>
<evidence type="ECO:0000313" key="10">
    <source>
        <dbReference type="Proteomes" id="UP001652741"/>
    </source>
</evidence>
<feature type="region of interest" description="Disordered" evidence="8">
    <location>
        <begin position="1949"/>
        <end position="1972"/>
    </location>
</feature>
<evidence type="ECO:0000256" key="1">
    <source>
        <dbReference type="ARBA" id="ARBA00004245"/>
    </source>
</evidence>
<feature type="compositionally biased region" description="Basic residues" evidence="8">
    <location>
        <begin position="1555"/>
        <end position="1564"/>
    </location>
</feature>
<feature type="compositionally biased region" description="Acidic residues" evidence="8">
    <location>
        <begin position="1434"/>
        <end position="1448"/>
    </location>
</feature>
<comment type="subcellular location">
    <subcellularLocation>
        <location evidence="1 7">Cytoplasm</location>
        <location evidence="1 7">Cytoskeleton</location>
    </subcellularLocation>
</comment>
<feature type="compositionally biased region" description="Polar residues" evidence="8">
    <location>
        <begin position="1737"/>
        <end position="1772"/>
    </location>
</feature>
<keyword evidence="4 7" id="KW-0493">Microtubule</keyword>
<evidence type="ECO:0000256" key="7">
    <source>
        <dbReference type="RuleBase" id="RU000686"/>
    </source>
</evidence>
<feature type="domain" description="MAP2/Tau projection" evidence="9">
    <location>
        <begin position="1325"/>
        <end position="1631"/>
    </location>
</feature>
<feature type="compositionally biased region" description="Polar residues" evidence="8">
    <location>
        <begin position="956"/>
        <end position="966"/>
    </location>
</feature>
<keyword evidence="5" id="KW-0677">Repeat</keyword>
<feature type="region of interest" description="Disordered" evidence="8">
    <location>
        <begin position="652"/>
        <end position="676"/>
    </location>
</feature>
<gene>
    <name evidence="11" type="primary">LOC106582286</name>
</gene>
<feature type="compositionally biased region" description="Basic and acidic residues" evidence="8">
    <location>
        <begin position="1260"/>
        <end position="1273"/>
    </location>
</feature>
<feature type="compositionally biased region" description="Low complexity" evidence="8">
    <location>
        <begin position="353"/>
        <end position="364"/>
    </location>
</feature>
<keyword evidence="2 7" id="KW-0963">Cytoplasm</keyword>
<feature type="compositionally biased region" description="Basic and acidic residues" evidence="8">
    <location>
        <begin position="1464"/>
        <end position="1478"/>
    </location>
</feature>
<feature type="compositionally biased region" description="Basic and acidic residues" evidence="8">
    <location>
        <begin position="486"/>
        <end position="502"/>
    </location>
</feature>
<feature type="compositionally biased region" description="Basic and acidic residues" evidence="8">
    <location>
        <begin position="1358"/>
        <end position="1372"/>
    </location>
</feature>
<feature type="region of interest" description="Disordered" evidence="8">
    <location>
        <begin position="719"/>
        <end position="818"/>
    </location>
</feature>
<feature type="compositionally biased region" description="Acidic residues" evidence="8">
    <location>
        <begin position="286"/>
        <end position="301"/>
    </location>
</feature>
<feature type="compositionally biased region" description="Basic and acidic residues" evidence="8">
    <location>
        <begin position="1599"/>
        <end position="1609"/>
    </location>
</feature>
<reference evidence="11" key="1">
    <citation type="submission" date="2025-08" db="UniProtKB">
        <authorList>
            <consortium name="RefSeq"/>
        </authorList>
    </citation>
    <scope>IDENTIFICATION</scope>
</reference>
<feature type="region of interest" description="Disordered" evidence="8">
    <location>
        <begin position="1"/>
        <end position="65"/>
    </location>
</feature>
<dbReference type="RefSeq" id="XP_045560696.1">
    <property type="nucleotide sequence ID" value="XM_045704740.1"/>
</dbReference>
<protein>
    <recommendedName>
        <fullName evidence="7">Microtubule-associated protein</fullName>
    </recommendedName>
</protein>
<feature type="compositionally biased region" description="Basic and acidic residues" evidence="8">
    <location>
        <begin position="967"/>
        <end position="980"/>
    </location>
</feature>
<sequence length="1972" mass="213571">MADGRQREDSPPQWDPSGAQDPSPPPAHGANGYPPSYRACQPGTAHGAAPPSYTARENGFNGDHAVTAEQVSARIVQEVTAEAVAVLKGEQETRLPSVEDTANLPPSPPPSPAAEHCFGPLDQDVGDEEEEACPLHHFQNSRERCKFLAPSISVSMPEDDPYHSDEEYYDHPLFSPEWDRSVSSRPSVPAAAFRQIQETVEALTDTFEEEEEEVLMLEEEEMEGAAAEIVAALEELWSGDEPELDSPPAEPLEQAEAIGEAHTVPPVQAEAASAAPEGPDRRVEEKEEEVAEAEGEEESPEEALKMDMDKPDSERSGSLSPDFTEQESPAFLSGDHAAAPLIPKTDMDPPSPSLSSLPSNSQSQAKELSKMSILDERKTVSEKQPSVEVLESSNLTTDSGSGFTRAEDRGQGQGVPSDSNKDKSGMSAYFETSALKPDEGSKGVQAEGYYELSTAGEEKKVLGSSSPTVPSPLEINYSMLAQTQSVEEKSDTKKSLMGDQKETLPALDRSNECRLSPGKLALDQRSYSLNITIGSIDPSGHGLPRNFSPLATDIMSFTSGSLEESANYLPVTTPSVEKEPTPFPPLILETAASVTSDSSSPPHDTATETPGEKTSPQGSESPESPFPPKYYYKNGTVMAPDLPEMLDLAGSRSRLASENTDPEIMRRKSVPADAQGLGSDSLANLVLGDQSQNQSLAKSESQLEELGYCVFSEYSGPMPSPADLHSPIDSPPQRFTPMALEEKMAEEKLKIDARDKLAEDEKTSQLAESAGSNEKEETKQMGQKDSASEEKDNKKISHENVSMENQKDKPASALKSAESFVTPTVTVTLEEEEKLGDNGPETDAEIAAYERQIRRLEMEDRPLSMEEERELQELREKVKDKFLVHQEAYEEVDAEDVYQLTGVAKDRIGRPVRPSPASSVESTTEEDNVSVTETEKPKQTGGQTTPTKLDVMAMSPSVSGDCVSTTEEGKVPVTETEKPKQNGSQTMPKKVDIMVTSPSLSVGGVSTTEEDKVSVTETEKPKQTGGQTTPTKLDVMEMSPSVAGDGVSTTEEDKVPVTETEKPKQNGGQTTPKKVDIMVMSPSVSVGGVSTTEEDKVSVTETEKPKQTGGQTTPTKFDVMAMSPSVSGGVSTTEEDKVPVTVTETEKPKQTGGQTPTRVDIMVTSPSVSGDGVGTTEEEKVPVTETEKPKQTGGQTPTRVDIMVTSPSVSGDGVSTTEDEKVPFTESEKPKQNGGQTTPTKVDIMTTSPSVSGGGGSTTEEEKVPVTETEKPKQNGGQTTPTKVDIMTTSPSVSGGGGSTTEEENEKVSEEKLKKEQVVEVKEKTMEEKKKVEGEEEDTEQAVEPEEIMIKIKASMPVEKEEKVEKDRMTNKEEEEEEDSEVLAGAAVIDVQEPRAAIESVVTVEDDFITVVQTIDEGEEPGHSVRFSAPPEPETPEEEEEESQEVEIMEAASLEEVGDVSEEALEKEVQASPEKEVQLETEGQTESYDRDETTMDDSILDSSWVDTQDLSTVDVDDDMSMATEQIDPLRADRVPAPPVKKYKTLQQQKQEKQPVKPKAKGGRVKGREGCVSTPERKPVRKETVYIPREDIKKKKAVIKKTELTKKAETRSSPSRKSVLKPTAVRHPRPAQPQPHPCARRKPTVGVPEGRRPLSVARQSRDRASDGGSQSPKRSSLPRPASVPRPASILSRRTHHQPHDQEESSTSITSSGSTAPRRPTSFSTEVRAEHRTGRAPSWTGTQSMRSRSLCTTTRTPGSTAISPGTPPSYSYSCRTPGTPLTPGTPRSRSLLQEKKVALLRTPPKSPATTPKQLRILNQPLPDLKNIKSKIGSTDNIKYQPKGGQIQILNKKLDFSHVQSKCGSKDNMKHSPRGGHVQIQTKKIDLSHVTSKCGSLDNIRHRPGGGNVRIESVKLDFKDKAQPKVGSLDNAHHTPGGGHIMALNTLNPTCLPSIPGPGHPEPTLPSVHSRPWTP</sequence>
<feature type="region of interest" description="Disordered" evidence="8">
    <location>
        <begin position="233"/>
        <end position="444"/>
    </location>
</feature>
<feature type="region of interest" description="Disordered" evidence="8">
    <location>
        <begin position="908"/>
        <end position="1387"/>
    </location>
</feature>
<dbReference type="InterPro" id="IPR001084">
    <property type="entry name" value="MAP_tubulin-bd_rpt"/>
</dbReference>
<feature type="compositionally biased region" description="Polar residues" evidence="8">
    <location>
        <begin position="612"/>
        <end position="622"/>
    </location>
</feature>
<evidence type="ECO:0000256" key="2">
    <source>
        <dbReference type="ARBA" id="ARBA00022490"/>
    </source>
</evidence>
<feature type="compositionally biased region" description="Basic and acidic residues" evidence="8">
    <location>
        <begin position="1177"/>
        <end position="1190"/>
    </location>
</feature>
<dbReference type="PROSITE" id="PS00229">
    <property type="entry name" value="TAU_MAP_1"/>
    <property type="match status" value="1"/>
</dbReference>
<feature type="compositionally biased region" description="Polar residues" evidence="8">
    <location>
        <begin position="1205"/>
        <end position="1216"/>
    </location>
</feature>